<dbReference type="InterPro" id="IPR000668">
    <property type="entry name" value="Peptidase_C1A_C"/>
</dbReference>
<evidence type="ECO:0000313" key="6">
    <source>
        <dbReference type="EMBL" id="TFJ86233.1"/>
    </source>
</evidence>
<organism evidence="6 7">
    <name type="scientific">Nannochloropsis salina CCMP1776</name>
    <dbReference type="NCBI Taxonomy" id="1027361"/>
    <lineage>
        <taxon>Eukaryota</taxon>
        <taxon>Sar</taxon>
        <taxon>Stramenopiles</taxon>
        <taxon>Ochrophyta</taxon>
        <taxon>Eustigmatophyceae</taxon>
        <taxon>Eustigmatales</taxon>
        <taxon>Monodopsidaceae</taxon>
        <taxon>Microchloropsis</taxon>
        <taxon>Microchloropsis salina</taxon>
    </lineage>
</organism>
<feature type="domain" description="Cathepsin propeptide inhibitor" evidence="5">
    <location>
        <begin position="55"/>
        <end position="116"/>
    </location>
</feature>
<accession>A0A4D9D8A5</accession>
<dbReference type="Gene3D" id="3.90.70.10">
    <property type="entry name" value="Cysteine proteinases"/>
    <property type="match status" value="1"/>
</dbReference>
<name>A0A4D9D8A5_9STRA</name>
<evidence type="ECO:0008006" key="8">
    <source>
        <dbReference type="Google" id="ProtNLM"/>
    </source>
</evidence>
<protein>
    <recommendedName>
        <fullName evidence="8">Peptidase C1A papain C-terminal domain-containing protein</fullName>
    </recommendedName>
</protein>
<dbReference type="InterPro" id="IPR038765">
    <property type="entry name" value="Papain-like_cys_pep_sf"/>
</dbReference>
<evidence type="ECO:0000256" key="1">
    <source>
        <dbReference type="ARBA" id="ARBA00008455"/>
    </source>
</evidence>
<dbReference type="InterPro" id="IPR039417">
    <property type="entry name" value="Peptidase_C1A_papain-like"/>
</dbReference>
<keyword evidence="7" id="KW-1185">Reference proteome</keyword>
<keyword evidence="2" id="KW-0865">Zymogen</keyword>
<dbReference type="EMBL" id="SDOX01000009">
    <property type="protein sequence ID" value="TFJ86233.1"/>
    <property type="molecule type" value="Genomic_DNA"/>
</dbReference>
<dbReference type="GO" id="GO:0006508">
    <property type="term" value="P:proteolysis"/>
    <property type="evidence" value="ECO:0007669"/>
    <property type="project" value="InterPro"/>
</dbReference>
<dbReference type="AlphaFoldDB" id="A0A4D9D8A5"/>
<dbReference type="InterPro" id="IPR013128">
    <property type="entry name" value="Peptidase_C1A"/>
</dbReference>
<dbReference type="InterPro" id="IPR013201">
    <property type="entry name" value="Prot_inhib_I29"/>
</dbReference>
<dbReference type="SMART" id="SM00645">
    <property type="entry name" value="Pept_C1"/>
    <property type="match status" value="1"/>
</dbReference>
<dbReference type="SUPFAM" id="SSF54001">
    <property type="entry name" value="Cysteine proteinases"/>
    <property type="match status" value="1"/>
</dbReference>
<evidence type="ECO:0000256" key="3">
    <source>
        <dbReference type="ARBA" id="ARBA00023157"/>
    </source>
</evidence>
<dbReference type="PROSITE" id="PS00639">
    <property type="entry name" value="THIOL_PROTEASE_HIS"/>
    <property type="match status" value="1"/>
</dbReference>
<dbReference type="Proteomes" id="UP000355283">
    <property type="component" value="Unassembled WGS sequence"/>
</dbReference>
<dbReference type="Pfam" id="PF00112">
    <property type="entry name" value="Peptidase_C1"/>
    <property type="match status" value="1"/>
</dbReference>
<dbReference type="PROSITE" id="PS00139">
    <property type="entry name" value="THIOL_PROTEASE_CYS"/>
    <property type="match status" value="1"/>
</dbReference>
<reference evidence="6 7" key="1">
    <citation type="submission" date="2019-01" db="EMBL/GenBank/DDBJ databases">
        <title>Nuclear Genome Assembly of the Microalgal Biofuel strain Nannochloropsis salina CCMP1776.</title>
        <authorList>
            <person name="Hovde B."/>
        </authorList>
    </citation>
    <scope>NUCLEOTIDE SEQUENCE [LARGE SCALE GENOMIC DNA]</scope>
    <source>
        <strain evidence="6 7">CCMP1776</strain>
    </source>
</reference>
<dbReference type="GO" id="GO:0008234">
    <property type="term" value="F:cysteine-type peptidase activity"/>
    <property type="evidence" value="ECO:0007669"/>
    <property type="project" value="InterPro"/>
</dbReference>
<dbReference type="Pfam" id="PF08246">
    <property type="entry name" value="Inhibitor_I29"/>
    <property type="match status" value="1"/>
</dbReference>
<evidence type="ECO:0000259" key="5">
    <source>
        <dbReference type="SMART" id="SM00848"/>
    </source>
</evidence>
<dbReference type="InterPro" id="IPR025660">
    <property type="entry name" value="Pept_his_AS"/>
</dbReference>
<gene>
    <name evidence="6" type="ORF">NSK_002441</name>
</gene>
<keyword evidence="3" id="KW-1015">Disulfide bond</keyword>
<dbReference type="SMART" id="SM00848">
    <property type="entry name" value="Inhibitor_I29"/>
    <property type="match status" value="1"/>
</dbReference>
<comment type="similarity">
    <text evidence="1">Belongs to the peptidase C1 family.</text>
</comment>
<evidence type="ECO:0000313" key="7">
    <source>
        <dbReference type="Proteomes" id="UP000355283"/>
    </source>
</evidence>
<dbReference type="CDD" id="cd02248">
    <property type="entry name" value="Peptidase_C1A"/>
    <property type="match status" value="1"/>
</dbReference>
<dbReference type="PRINTS" id="PR00705">
    <property type="entry name" value="PAPAIN"/>
</dbReference>
<comment type="caution">
    <text evidence="6">The sequence shown here is derived from an EMBL/GenBank/DDBJ whole genome shotgun (WGS) entry which is preliminary data.</text>
</comment>
<dbReference type="OrthoDB" id="10253408at2759"/>
<evidence type="ECO:0000259" key="4">
    <source>
        <dbReference type="SMART" id="SM00645"/>
    </source>
</evidence>
<sequence>MYASGLRIAAVAEVVIVLTNLAFALSGREGKAHLRHSSPASRLSLDLEPHHRYTFEEFVRDFNKEYVPGSTEYQRRETIFADRLRVVQEHNAANSRRWTTFRRGVNQYSDWTDTELRGLLGFKPSAQWHAKRQPRLEVLSAAMESSHSNSSGAFSRQERLLTNLPSHVDWREKGAVTKPKNQGACGSCWTFSGVEAIESALWLSTGKLFTLSEQEFVSCTSNPEHCGGTGGCFGATQDILYEYVLAHGFTLERDYPYVSGNGSEPMCLNQPLHVGSIAGYVDLPPNDLAAHLLAVNSQPLAISLDASDFHNYHSGVLTFQDCGADLNHAVVLVGYGTDEETGIDFFLVRNSWGEEWGESGYIRLARSQECAVDTTPLDGTGCEGGVDELTVCGTCGMLFSSSYPEEGLALQEPPPYL</sequence>
<dbReference type="PANTHER" id="PTHR12411">
    <property type="entry name" value="CYSTEINE PROTEASE FAMILY C1-RELATED"/>
    <property type="match status" value="1"/>
</dbReference>
<evidence type="ECO:0000256" key="2">
    <source>
        <dbReference type="ARBA" id="ARBA00023145"/>
    </source>
</evidence>
<feature type="domain" description="Peptidase C1A papain C-terminal" evidence="4">
    <location>
        <begin position="164"/>
        <end position="380"/>
    </location>
</feature>
<proteinExistence type="inferred from homology"/>
<dbReference type="InterPro" id="IPR000169">
    <property type="entry name" value="Pept_cys_AS"/>
</dbReference>